<dbReference type="InterPro" id="IPR050344">
    <property type="entry name" value="Peptidase_M1_aminopeptidases"/>
</dbReference>
<dbReference type="SUPFAM" id="SSF55486">
    <property type="entry name" value="Metalloproteases ('zincins'), catalytic domain"/>
    <property type="match status" value="1"/>
</dbReference>
<keyword evidence="5" id="KW-1185">Reference proteome</keyword>
<dbReference type="InterPro" id="IPR027268">
    <property type="entry name" value="Peptidase_M4/M1_CTD_sf"/>
</dbReference>
<feature type="chain" id="PRO_5047537986" evidence="2">
    <location>
        <begin position="33"/>
        <end position="1831"/>
    </location>
</feature>
<dbReference type="PROSITE" id="PS51318">
    <property type="entry name" value="TAT"/>
    <property type="match status" value="1"/>
</dbReference>
<keyword evidence="4" id="KW-0031">Aminopeptidase</keyword>
<evidence type="ECO:0000256" key="2">
    <source>
        <dbReference type="SAM" id="SignalP"/>
    </source>
</evidence>
<proteinExistence type="predicted"/>
<dbReference type="Proteomes" id="UP001589750">
    <property type="component" value="Unassembled WGS sequence"/>
</dbReference>
<dbReference type="Gene3D" id="1.10.390.10">
    <property type="entry name" value="Neutral Protease Domain 2"/>
    <property type="match status" value="1"/>
</dbReference>
<comment type="caution">
    <text evidence="4">The sequence shown here is derived from an EMBL/GenBank/DDBJ whole genome shotgun (WGS) entry which is preliminary data.</text>
</comment>
<feature type="compositionally biased region" description="Polar residues" evidence="1">
    <location>
        <begin position="1384"/>
        <end position="1395"/>
    </location>
</feature>
<evidence type="ECO:0000313" key="4">
    <source>
        <dbReference type="EMBL" id="MFB9311465.1"/>
    </source>
</evidence>
<dbReference type="GO" id="GO:0004177">
    <property type="term" value="F:aminopeptidase activity"/>
    <property type="evidence" value="ECO:0007669"/>
    <property type="project" value="UniProtKB-KW"/>
</dbReference>
<dbReference type="Gene3D" id="2.60.40.2700">
    <property type="match status" value="13"/>
</dbReference>
<dbReference type="PANTHER" id="PTHR11533">
    <property type="entry name" value="PROTEASE M1 ZINC METALLOPROTEASE"/>
    <property type="match status" value="1"/>
</dbReference>
<evidence type="ECO:0000313" key="5">
    <source>
        <dbReference type="Proteomes" id="UP001589750"/>
    </source>
</evidence>
<feature type="domain" description="Peptidase M1 membrane alanine aminopeptidase" evidence="3">
    <location>
        <begin position="377"/>
        <end position="523"/>
    </location>
</feature>
<dbReference type="EMBL" id="JBHMDG010000001">
    <property type="protein sequence ID" value="MFB9311465.1"/>
    <property type="molecule type" value="Genomic_DNA"/>
</dbReference>
<feature type="region of interest" description="Disordered" evidence="1">
    <location>
        <begin position="1188"/>
        <end position="1214"/>
    </location>
</feature>
<organism evidence="4 5">
    <name type="scientific">Nocardioides plantarum</name>
    <dbReference type="NCBI Taxonomy" id="29299"/>
    <lineage>
        <taxon>Bacteria</taxon>
        <taxon>Bacillati</taxon>
        <taxon>Actinomycetota</taxon>
        <taxon>Actinomycetes</taxon>
        <taxon>Propionibacteriales</taxon>
        <taxon>Nocardioidaceae</taxon>
        <taxon>Nocardioides</taxon>
    </lineage>
</organism>
<evidence type="ECO:0000256" key="1">
    <source>
        <dbReference type="SAM" id="MobiDB-lite"/>
    </source>
</evidence>
<feature type="region of interest" description="Disordered" evidence="1">
    <location>
        <begin position="1468"/>
        <end position="1487"/>
    </location>
</feature>
<dbReference type="InterPro" id="IPR042097">
    <property type="entry name" value="Aminopeptidase_N-like_N_sf"/>
</dbReference>
<dbReference type="Pfam" id="PF01433">
    <property type="entry name" value="Peptidase_M1"/>
    <property type="match status" value="1"/>
</dbReference>
<dbReference type="RefSeq" id="WP_140008778.1">
    <property type="nucleotide sequence ID" value="NZ_JBHMDG010000001.1"/>
</dbReference>
<feature type="region of interest" description="Disordered" evidence="1">
    <location>
        <begin position="1373"/>
        <end position="1395"/>
    </location>
</feature>
<dbReference type="Gene3D" id="2.60.40.1730">
    <property type="entry name" value="tricorn interacting facor f3 domain"/>
    <property type="match status" value="1"/>
</dbReference>
<feature type="region of interest" description="Disordered" evidence="1">
    <location>
        <begin position="934"/>
        <end position="961"/>
    </location>
</feature>
<dbReference type="InterPro" id="IPR006311">
    <property type="entry name" value="TAT_signal"/>
</dbReference>
<evidence type="ECO:0000259" key="3">
    <source>
        <dbReference type="Pfam" id="PF01433"/>
    </source>
</evidence>
<protein>
    <submittedName>
        <fullName evidence="4">M1 family aminopeptidase</fullName>
    </submittedName>
</protein>
<reference evidence="4 5" key="1">
    <citation type="submission" date="2024-09" db="EMBL/GenBank/DDBJ databases">
        <authorList>
            <person name="Sun Q."/>
            <person name="Mori K."/>
        </authorList>
    </citation>
    <scope>NUCLEOTIDE SEQUENCE [LARGE SCALE GENOMIC DNA]</scope>
    <source>
        <strain evidence="4 5">JCM 9626</strain>
    </source>
</reference>
<feature type="signal peptide" evidence="2">
    <location>
        <begin position="1"/>
        <end position="32"/>
    </location>
</feature>
<feature type="compositionally biased region" description="Polar residues" evidence="1">
    <location>
        <begin position="1474"/>
        <end position="1486"/>
    </location>
</feature>
<accession>A0ABV5K6I8</accession>
<keyword evidence="2" id="KW-0732">Signal</keyword>
<name>A0ABV5K6I8_9ACTN</name>
<feature type="region of interest" description="Disordered" evidence="1">
    <location>
        <begin position="743"/>
        <end position="762"/>
    </location>
</feature>
<feature type="compositionally biased region" description="Polar residues" evidence="1">
    <location>
        <begin position="749"/>
        <end position="759"/>
    </location>
</feature>
<dbReference type="SUPFAM" id="SSF63737">
    <property type="entry name" value="Leukotriene A4 hydrolase N-terminal domain"/>
    <property type="match status" value="1"/>
</dbReference>
<dbReference type="InterPro" id="IPR014782">
    <property type="entry name" value="Peptidase_M1_dom"/>
</dbReference>
<keyword evidence="4" id="KW-0378">Hydrolase</keyword>
<dbReference type="PANTHER" id="PTHR11533:SF174">
    <property type="entry name" value="PUROMYCIN-SENSITIVE AMINOPEPTIDASE-RELATED"/>
    <property type="match status" value="1"/>
</dbReference>
<gene>
    <name evidence="4" type="ORF">ACFFRI_00290</name>
</gene>
<keyword evidence="4" id="KW-0645">Protease</keyword>
<sequence length="1831" mass="186714">MTLVRRHAARLAALSLAVGALATLQPAVPAFAADAVAGAQTAGDSLFPNQGNGGYDVSHYDIDLKVDVTTAVANGAVGTTNLPKATTTIEATTTDAPLSSYSLDFQGSTGNLAASTYDVDTVTVNGTPATFSRIETSSTSSALVDNHKLIITPATPVSGAFTTVVTTHGAPVIHFDTDGSSEGWNNTTDGATFVNQPVGSMTLFPNNNTPRDKATYTFTIDVPTMLKTSNYANAGGKPYKAGVASNGELISKTPSGDGSRTTWVWNETKPMASELSMISIGRYDIYESDVTLASGRVLHEWSFIDPAISVANQNTTQVSRSQWKSLLDFYESKYGPYPGKSIGVVTDVVPGTINYALETQDRPFFPNSASNSATGSFYHEVMHQWWGDNVSPTDWNDITLNEGPATYAPSQLAYEGFGTTTTTVEQTIYSSWNSTAANSSTFTIPSAAMTNGNQLFGSQVYQRGAMALEALRTAIGPVDFETLMRQYQVTYGGTQIAGRRTAAFQAMAESISGRDLTAFFQSWWFTAGKPAWPVKFNLDVTGPTAQINAGDAATYTLSVRNTGKVAMPADATKITLDVSDLLDDATLGTLPTGVTLDDGTTLTWSVPATALAATATVAIPVTVNAGTTGARLKAVALAATLGGTCVSCTATAVVGTAPISPAPVPTVTGGTPTVDVPLTADTTGWAAGTTFAYQWLLDGTPVPGATSATYTPTANVVGATLAVKVTGTLSGFNPTSATSAATAAGVRATPTSDTPTISGTPKIGERLTVARGTWQPGTVFTYQWRVNGTNVSANNGGTAPVFTPSVASQVGQTVDVVVTGTKAGYTTTAKTSAATTAVTAGDALVSTPTPVFGATAPKVGVAFAPSYGSWDDGVVTTFQWQANGTNISGATTGSYAPTAATLGQTLTVVVTGTKPGIPAVVRTSAASLPVETGTQTLQPTPTITGTPRAGESSTGVPGTWDSGTTRTYQWYADGVAVTGATALTYAPTTDQIGQALTFEVTSTRAGYTTVTKTSAAKTVLGLAQVLTPTPTVTGTPQVGVELTGVPGTWDDGTTLTYQWLADGTAIDGADSLTFTPTADQVRTAITFAVTSTKATYETVTRTSDPTGAVVAGEQTLTPTPTITGTPQVGLALTGVPGTWDDGTTLAYRWLADGVPVDGATDLTFTPGPGRVGEVITFAVTGTRAGYTSVTRTSDPTATVAPGELAPTPTPTITGTPQVGVELTAVPGDWDSGAELTYQWSVDGDAVDGATATTYVARPGDVGKTVRVAVTGARPGYTSVTRTSAATAAVAAGDLVDTPTPTITGTPQVGVELTGVPGDWDSGTTLTYQWLADGVPVDGATGLTFTPGPGRAGEVVTFAVTATKAGYAPVTRTSAASAPVAPGDQASTPTPTITGTPQVGVELTGVPGDWDSGTTLTYQWLADGVPVEGATSATFAPSPAQLDAALTFAVTSTRPGYTTVTRTSISTADVAPGDQASTPTPTVSGTPQVGVELTGVPGDWDSGTALTFQWLADGTAISGATGLTFTPSAAQVGAVVTFAVTGARTGYTTVTRTSAATAAVAPGEQQSTPTPTVSGTPQVGVALTGVPGTWDDGATLTFQWLADGTAISGATGLTFTPTAAQVGAVVTFAVTGVRTGYTTVTRTSAPTAAVAPGDQESTPTPTITGTPKVGATLRVVVGRWDAGTTLRYRWQRDGVAIAGADATTYLLSARDLDARITVTVTSTKAGYGTASATSARTTAVARGTQKLTPKPTIGGTAKVGRTLTAYAGAHDPGTTIRFVWYVDGKQIAGATSSTYVPTSARVGKRITVVSIATRPAYDRVDRTSAPTAAVVR</sequence>